<evidence type="ECO:0000313" key="1">
    <source>
        <dbReference type="EMBL" id="SFV58175.1"/>
    </source>
</evidence>
<protein>
    <submittedName>
        <fullName evidence="1">Uncharacterized protein</fullName>
    </submittedName>
</protein>
<proteinExistence type="predicted"/>
<accession>A0A1W1BXF7</accession>
<name>A0A1W1BXF7_9ZZZZ</name>
<dbReference type="EMBL" id="FPHB01000042">
    <property type="protein sequence ID" value="SFV58175.1"/>
    <property type="molecule type" value="Genomic_DNA"/>
</dbReference>
<gene>
    <name evidence="1" type="ORF">MNB_SM-7-1309</name>
</gene>
<organism evidence="1">
    <name type="scientific">hydrothermal vent metagenome</name>
    <dbReference type="NCBI Taxonomy" id="652676"/>
    <lineage>
        <taxon>unclassified sequences</taxon>
        <taxon>metagenomes</taxon>
        <taxon>ecological metagenomes</taxon>
    </lineage>
</organism>
<sequence length="77" mass="9302">MQYILCVNNRYFKIDIEDADFLEYLETNGKEDFKDKCVNEKDLLKAYIKKTSELYEKEKKIDELLERLEVDLSKSRV</sequence>
<reference evidence="1" key="1">
    <citation type="submission" date="2016-10" db="EMBL/GenBank/DDBJ databases">
        <authorList>
            <person name="de Groot N.N."/>
        </authorList>
    </citation>
    <scope>NUCLEOTIDE SEQUENCE</scope>
</reference>
<dbReference type="AlphaFoldDB" id="A0A1W1BXF7"/>